<dbReference type="EMBL" id="QYYH01000058">
    <property type="protein sequence ID" value="RJY14938.1"/>
    <property type="molecule type" value="Genomic_DNA"/>
</dbReference>
<sequence length="156" mass="16576">MFKKSVILSSLMVILSSSAFAADTNEFFYPGESAIKINIEMGGDVQTTVTASNVSPVNLQFIEESDAFFDRALQGADVSVGYSGSGMRLEGASNYGVGFTVSEAGTGKKCDYKIEFSPDTQTFTSSAVTSGDEEATCAMLPYQFGNGFVVNVRFGN</sequence>
<organism evidence="2 3">
    <name type="scientific">Parashewanella spongiae</name>
    <dbReference type="NCBI Taxonomy" id="342950"/>
    <lineage>
        <taxon>Bacteria</taxon>
        <taxon>Pseudomonadati</taxon>
        <taxon>Pseudomonadota</taxon>
        <taxon>Gammaproteobacteria</taxon>
        <taxon>Alteromonadales</taxon>
        <taxon>Shewanellaceae</taxon>
        <taxon>Parashewanella</taxon>
    </lineage>
</organism>
<evidence type="ECO:0000256" key="1">
    <source>
        <dbReference type="SAM" id="SignalP"/>
    </source>
</evidence>
<dbReference type="Proteomes" id="UP000273022">
    <property type="component" value="Unassembled WGS sequence"/>
</dbReference>
<dbReference type="AlphaFoldDB" id="A0A3A6TZQ0"/>
<keyword evidence="3" id="KW-1185">Reference proteome</keyword>
<feature type="chain" id="PRO_5017415629" description="DUF4402 domain-containing protein" evidence="1">
    <location>
        <begin position="22"/>
        <end position="156"/>
    </location>
</feature>
<keyword evidence="1" id="KW-0732">Signal</keyword>
<reference evidence="2 3" key="1">
    <citation type="submission" date="2018-09" db="EMBL/GenBank/DDBJ databases">
        <title>Phylogeny of the Shewanellaceae, and recommendation for two new genera, Pseudoshewanella and Parashewanella.</title>
        <authorList>
            <person name="Wang G."/>
        </authorList>
    </citation>
    <scope>NUCLEOTIDE SEQUENCE [LARGE SCALE GENOMIC DNA]</scope>
    <source>
        <strain evidence="2 3">KCTC 22492</strain>
    </source>
</reference>
<name>A0A3A6TZQ0_9GAMM</name>
<feature type="signal peptide" evidence="1">
    <location>
        <begin position="1"/>
        <end position="21"/>
    </location>
</feature>
<protein>
    <recommendedName>
        <fullName evidence="4">DUF4402 domain-containing protein</fullName>
    </recommendedName>
</protein>
<proteinExistence type="predicted"/>
<evidence type="ECO:0000313" key="3">
    <source>
        <dbReference type="Proteomes" id="UP000273022"/>
    </source>
</evidence>
<gene>
    <name evidence="2" type="ORF">D5R81_10480</name>
</gene>
<comment type="caution">
    <text evidence="2">The sequence shown here is derived from an EMBL/GenBank/DDBJ whole genome shotgun (WGS) entry which is preliminary data.</text>
</comment>
<evidence type="ECO:0000313" key="2">
    <source>
        <dbReference type="EMBL" id="RJY14938.1"/>
    </source>
</evidence>
<dbReference type="RefSeq" id="WP_121853590.1">
    <property type="nucleotide sequence ID" value="NZ_CP037952.1"/>
</dbReference>
<evidence type="ECO:0008006" key="4">
    <source>
        <dbReference type="Google" id="ProtNLM"/>
    </source>
</evidence>
<accession>A0A3A6TZQ0</accession>